<evidence type="ECO:0000256" key="1">
    <source>
        <dbReference type="SAM" id="Coils"/>
    </source>
</evidence>
<feature type="domain" description="CzcB-like barrel-sandwich hybrid" evidence="3">
    <location>
        <begin position="75"/>
        <end position="232"/>
    </location>
</feature>
<dbReference type="GO" id="GO:0015562">
    <property type="term" value="F:efflux transmembrane transporter activity"/>
    <property type="evidence" value="ECO:0007669"/>
    <property type="project" value="TreeGrafter"/>
</dbReference>
<evidence type="ECO:0000259" key="2">
    <source>
        <dbReference type="Pfam" id="PF25967"/>
    </source>
</evidence>
<dbReference type="InterPro" id="IPR058647">
    <property type="entry name" value="BSH_CzcB-like"/>
</dbReference>
<reference evidence="4 5" key="1">
    <citation type="submission" date="2019-06" db="EMBL/GenBank/DDBJ databases">
        <title>Whole genome shotgun sequence of Brevibacillus parabrevis NBRC 12334.</title>
        <authorList>
            <person name="Hosoyama A."/>
            <person name="Uohara A."/>
            <person name="Ohji S."/>
            <person name="Ichikawa N."/>
        </authorList>
    </citation>
    <scope>NUCLEOTIDE SEQUENCE [LARGE SCALE GENOMIC DNA]</scope>
    <source>
        <strain evidence="4 5">NBRC 12334</strain>
    </source>
</reference>
<evidence type="ECO:0000259" key="3">
    <source>
        <dbReference type="Pfam" id="PF25973"/>
    </source>
</evidence>
<dbReference type="PANTHER" id="PTHR30469">
    <property type="entry name" value="MULTIDRUG RESISTANCE PROTEIN MDTA"/>
    <property type="match status" value="1"/>
</dbReference>
<dbReference type="PANTHER" id="PTHR30469:SF33">
    <property type="entry name" value="SLR1207 PROTEIN"/>
    <property type="match status" value="1"/>
</dbReference>
<dbReference type="EMBL" id="BJMH01000001">
    <property type="protein sequence ID" value="GEB30571.1"/>
    <property type="molecule type" value="Genomic_DNA"/>
</dbReference>
<protein>
    <submittedName>
        <fullName evidence="4">Hemolysin D</fullName>
    </submittedName>
</protein>
<feature type="coiled-coil region" evidence="1">
    <location>
        <begin position="97"/>
        <end position="124"/>
    </location>
</feature>
<dbReference type="RefSeq" id="WP_233454048.1">
    <property type="nucleotide sequence ID" value="NZ_BJMH01000001.1"/>
</dbReference>
<accession>A0A4Y3PJD2</accession>
<feature type="domain" description="Multidrug resistance protein MdtA-like C-terminal permuted SH3" evidence="2">
    <location>
        <begin position="323"/>
        <end position="377"/>
    </location>
</feature>
<comment type="caution">
    <text evidence="4">The sequence shown here is derived from an EMBL/GenBank/DDBJ whole genome shotgun (WGS) entry which is preliminary data.</text>
</comment>
<dbReference type="GO" id="GO:1990281">
    <property type="term" value="C:efflux pump complex"/>
    <property type="evidence" value="ECO:0007669"/>
    <property type="project" value="TreeGrafter"/>
</dbReference>
<dbReference type="Gene3D" id="1.10.287.470">
    <property type="entry name" value="Helix hairpin bin"/>
    <property type="match status" value="1"/>
</dbReference>
<dbReference type="SUPFAM" id="SSF111369">
    <property type="entry name" value="HlyD-like secretion proteins"/>
    <property type="match status" value="1"/>
</dbReference>
<evidence type="ECO:0000313" key="4">
    <source>
        <dbReference type="EMBL" id="GEB30571.1"/>
    </source>
</evidence>
<dbReference type="Proteomes" id="UP000316882">
    <property type="component" value="Unassembled WGS sequence"/>
</dbReference>
<dbReference type="PROSITE" id="PS51257">
    <property type="entry name" value="PROKAR_LIPOPROTEIN"/>
    <property type="match status" value="1"/>
</dbReference>
<proteinExistence type="predicted"/>
<keyword evidence="5" id="KW-1185">Reference proteome</keyword>
<sequence length="378" mass="41840">MKWLYVSLAVMLTGCSLLPKEEEALAPPLVEPSPITYEVAEVTQGSIVKSVKGNSTFTTANTVELSFPETKGLRLKSFAAQSGERVKKGQVLAELDAADLEREIESARYEVEKAKLELLDAQRDNHYEVESAKLDALKAEMNAKASETKLAKIEWDKALLELAKLQDPQERKYAVERAKLNVKQKQMELDNLQKRWTQTKLVAPFDGIVIFVSNEQVGDEVDAHQTLVTVGDPSKLYVIYTAPEREALKDVKEGMNVIISVNGGDKIEGTVVQTPLHVPGNLPEDLSNLYQRSLLISPKTFAQGLEIGTGVSIEVIVDKAEQTLIIPRKALHEIAGRNYVRVLDGKSKKEVDVEIGIMNQTEVEIRKGLVAGQLIILE</sequence>
<dbReference type="InterPro" id="IPR058627">
    <property type="entry name" value="MdtA-like_C"/>
</dbReference>
<dbReference type="STRING" id="54914.AV540_12265"/>
<gene>
    <name evidence="4" type="ORF">BPA01_01510</name>
</gene>
<name>A0A4Y3PJD2_BREPA</name>
<organism evidence="4 5">
    <name type="scientific">Brevibacillus parabrevis</name>
    <dbReference type="NCBI Taxonomy" id="54914"/>
    <lineage>
        <taxon>Bacteria</taxon>
        <taxon>Bacillati</taxon>
        <taxon>Bacillota</taxon>
        <taxon>Bacilli</taxon>
        <taxon>Bacillales</taxon>
        <taxon>Paenibacillaceae</taxon>
        <taxon>Brevibacillus</taxon>
    </lineage>
</organism>
<dbReference type="Pfam" id="PF25967">
    <property type="entry name" value="RND-MFP_C"/>
    <property type="match status" value="1"/>
</dbReference>
<dbReference type="Gene3D" id="2.40.420.20">
    <property type="match status" value="1"/>
</dbReference>
<dbReference type="Pfam" id="PF25973">
    <property type="entry name" value="BSH_CzcB"/>
    <property type="match status" value="1"/>
</dbReference>
<dbReference type="Gene3D" id="2.40.50.100">
    <property type="match status" value="1"/>
</dbReference>
<evidence type="ECO:0000313" key="5">
    <source>
        <dbReference type="Proteomes" id="UP000316882"/>
    </source>
</evidence>
<dbReference type="AlphaFoldDB" id="A0A4Y3PJD2"/>
<keyword evidence="1" id="KW-0175">Coiled coil</keyword>
<dbReference type="Gene3D" id="2.40.30.170">
    <property type="match status" value="1"/>
</dbReference>